<dbReference type="InterPro" id="IPR001841">
    <property type="entry name" value="Znf_RING"/>
</dbReference>
<protein>
    <recommendedName>
        <fullName evidence="5">RING-type domain-containing protein</fullName>
    </recommendedName>
</protein>
<evidence type="ECO:0000256" key="3">
    <source>
        <dbReference type="ARBA" id="ARBA00022833"/>
    </source>
</evidence>
<keyword evidence="1" id="KW-0479">Metal-binding</keyword>
<dbReference type="Pfam" id="PF13920">
    <property type="entry name" value="zf-C3HC4_3"/>
    <property type="match status" value="1"/>
</dbReference>
<evidence type="ECO:0000313" key="6">
    <source>
        <dbReference type="EMBL" id="KAK4017378.1"/>
    </source>
</evidence>
<accession>A0ABQ9ZX48</accession>
<evidence type="ECO:0000256" key="1">
    <source>
        <dbReference type="ARBA" id="ARBA00022723"/>
    </source>
</evidence>
<dbReference type="PROSITE" id="PS50089">
    <property type="entry name" value="ZF_RING_2"/>
    <property type="match status" value="1"/>
</dbReference>
<proteinExistence type="predicted"/>
<comment type="caution">
    <text evidence="6">The sequence shown here is derived from an EMBL/GenBank/DDBJ whole genome shotgun (WGS) entry which is preliminary data.</text>
</comment>
<dbReference type="Proteomes" id="UP001234178">
    <property type="component" value="Unassembled WGS sequence"/>
</dbReference>
<dbReference type="InterPro" id="IPR017907">
    <property type="entry name" value="Znf_RING_CS"/>
</dbReference>
<keyword evidence="2 4" id="KW-0863">Zinc-finger</keyword>
<dbReference type="InterPro" id="IPR013083">
    <property type="entry name" value="Znf_RING/FYVE/PHD"/>
</dbReference>
<evidence type="ECO:0000259" key="5">
    <source>
        <dbReference type="PROSITE" id="PS50089"/>
    </source>
</evidence>
<sequence>MSLCFSPLNVIPTQDPVFQNVPTIPNFKPQTQVPGAIVNYFWGALVRGALVKGALVKGALVKGALVKGTIVLRGNSLGGNCSKREGALVEGGKSPHADTGCHLTDRTRNSSSIRFRSSSLDSRTSSFQVLPKFSTRGRPRRILVAAAAALGVVEPVIVAPAVVEPVIAAPPVVAADHHDPQPAHICDICTINPKNNIFIPCGHTVCHQCAEQLERVARNLCFYCRYFKAEVCNLFSST</sequence>
<dbReference type="EMBL" id="JAOYFB010000006">
    <property type="protein sequence ID" value="KAK4017378.1"/>
    <property type="molecule type" value="Genomic_DNA"/>
</dbReference>
<dbReference type="PROSITE" id="PS00518">
    <property type="entry name" value="ZF_RING_1"/>
    <property type="match status" value="1"/>
</dbReference>
<dbReference type="SUPFAM" id="SSF57850">
    <property type="entry name" value="RING/U-box"/>
    <property type="match status" value="1"/>
</dbReference>
<reference evidence="6 7" key="1">
    <citation type="journal article" date="2023" name="Nucleic Acids Res.">
        <title>The hologenome of Daphnia magna reveals possible DNA methylation and microbiome-mediated evolution of the host genome.</title>
        <authorList>
            <person name="Chaturvedi A."/>
            <person name="Li X."/>
            <person name="Dhandapani V."/>
            <person name="Marshall H."/>
            <person name="Kissane S."/>
            <person name="Cuenca-Cambronero M."/>
            <person name="Asole G."/>
            <person name="Calvet F."/>
            <person name="Ruiz-Romero M."/>
            <person name="Marangio P."/>
            <person name="Guigo R."/>
            <person name="Rago D."/>
            <person name="Mirbahai L."/>
            <person name="Eastwood N."/>
            <person name="Colbourne J.K."/>
            <person name="Zhou J."/>
            <person name="Mallon E."/>
            <person name="Orsini L."/>
        </authorList>
    </citation>
    <scope>NUCLEOTIDE SEQUENCE [LARGE SCALE GENOMIC DNA]</scope>
    <source>
        <strain evidence="6">LRV0_1</strain>
    </source>
</reference>
<keyword evidence="7" id="KW-1185">Reference proteome</keyword>
<keyword evidence="3" id="KW-0862">Zinc</keyword>
<feature type="domain" description="RING-type" evidence="5">
    <location>
        <begin position="186"/>
        <end position="225"/>
    </location>
</feature>
<evidence type="ECO:0000256" key="4">
    <source>
        <dbReference type="PROSITE-ProRule" id="PRU00175"/>
    </source>
</evidence>
<gene>
    <name evidence="6" type="ORF">OUZ56_032690</name>
</gene>
<dbReference type="Gene3D" id="3.30.40.10">
    <property type="entry name" value="Zinc/RING finger domain, C3HC4 (zinc finger)"/>
    <property type="match status" value="1"/>
</dbReference>
<evidence type="ECO:0000313" key="7">
    <source>
        <dbReference type="Proteomes" id="UP001234178"/>
    </source>
</evidence>
<evidence type="ECO:0000256" key="2">
    <source>
        <dbReference type="ARBA" id="ARBA00022771"/>
    </source>
</evidence>
<name>A0ABQ9ZX48_9CRUS</name>
<organism evidence="6 7">
    <name type="scientific">Daphnia magna</name>
    <dbReference type="NCBI Taxonomy" id="35525"/>
    <lineage>
        <taxon>Eukaryota</taxon>
        <taxon>Metazoa</taxon>
        <taxon>Ecdysozoa</taxon>
        <taxon>Arthropoda</taxon>
        <taxon>Crustacea</taxon>
        <taxon>Branchiopoda</taxon>
        <taxon>Diplostraca</taxon>
        <taxon>Cladocera</taxon>
        <taxon>Anomopoda</taxon>
        <taxon>Daphniidae</taxon>
        <taxon>Daphnia</taxon>
    </lineage>
</organism>